<keyword evidence="4" id="KW-0539">Nucleus</keyword>
<proteinExistence type="predicted"/>
<evidence type="ECO:0000256" key="1">
    <source>
        <dbReference type="ARBA" id="ARBA00004123"/>
    </source>
</evidence>
<dbReference type="PANTHER" id="PTHR46910">
    <property type="entry name" value="TRANSCRIPTION FACTOR PDR1"/>
    <property type="match status" value="1"/>
</dbReference>
<keyword evidence="2" id="KW-0479">Metal-binding</keyword>
<gene>
    <name evidence="7" type="ORF">BJY01DRAFT_264490</name>
</gene>
<feature type="region of interest" description="Disordered" evidence="5">
    <location>
        <begin position="27"/>
        <end position="50"/>
    </location>
</feature>
<dbReference type="CDD" id="cd12148">
    <property type="entry name" value="fungal_TF_MHR"/>
    <property type="match status" value="1"/>
</dbReference>
<keyword evidence="8" id="KW-1185">Reference proteome</keyword>
<evidence type="ECO:0000259" key="6">
    <source>
        <dbReference type="SMART" id="SM00906"/>
    </source>
</evidence>
<dbReference type="PANTHER" id="PTHR46910:SF3">
    <property type="entry name" value="HALOTOLERANCE PROTEIN 9-RELATED"/>
    <property type="match status" value="1"/>
</dbReference>
<dbReference type="InterPro" id="IPR050987">
    <property type="entry name" value="AtrR-like"/>
</dbReference>
<accession>A0ABR4JRB0</accession>
<dbReference type="SMART" id="SM00906">
    <property type="entry name" value="Fungal_trans"/>
    <property type="match status" value="1"/>
</dbReference>
<sequence length="632" mass="70078">MNVPSINPARKLGQACLLRQQLAQLRNHATSHPGDSPSLSNPPSAISGPKIIPDDSAHVIKHMGRLVHDPVGVGRFAGSTTGVHFALSVEATCRQVLYLAESFPECCYSLYLAGPARGSIKPTGPTFSTAGDLISSSPNHEIIELISRPPEFYTDQIDRFFSRWEAFCPVLARKQLVDTVYNMVKGMQESATAVDADESTLCILLTILSINYVSRSVHTPLNPDMRMVGRSISIADALQSRLVARGDIRSLQGLVLLSFYYQLTGHSLALIRLNGSMMRIAQSLGLHRHARRFRMTAGEIELRKRLWWWVYTFDRVTAIVHGLPPLISDADVDNELPTDCQLDDFTAVDLRHPFPGQTTPVSFFNHYAVLGRKMSSILHLLYTTTQRRHGVAKIERLDRDIRVWNQNLGLDEEALDTDSSHSPATGNGCGSMILWLRLLSRFCIILIHRPGLTFDDSTKEFASCLAACIRASTEIIHLLWLPDLEPTFLSFCPFGPGLVFQCALMHVYCQCKSRIINLADTPTIQESTCIISNAINILARYGPHPQTAPSEDIAPEDRQIQSIDSAITLLKDLTLALQHANSQAMSWETEPPVSPTPYALPMSSLYDLNYMTAMDWAQDISDTFGNLPDLGG</sequence>
<name>A0ABR4JRB0_9EURO</name>
<dbReference type="EMBL" id="JBFXLU010000098">
    <property type="protein sequence ID" value="KAL2842560.1"/>
    <property type="molecule type" value="Genomic_DNA"/>
</dbReference>
<dbReference type="Pfam" id="PF04082">
    <property type="entry name" value="Fungal_trans"/>
    <property type="match status" value="1"/>
</dbReference>
<dbReference type="InterPro" id="IPR007219">
    <property type="entry name" value="XnlR_reg_dom"/>
</dbReference>
<dbReference type="Proteomes" id="UP001610446">
    <property type="component" value="Unassembled WGS sequence"/>
</dbReference>
<evidence type="ECO:0000256" key="2">
    <source>
        <dbReference type="ARBA" id="ARBA00022723"/>
    </source>
</evidence>
<evidence type="ECO:0000256" key="5">
    <source>
        <dbReference type="SAM" id="MobiDB-lite"/>
    </source>
</evidence>
<comment type="subcellular location">
    <subcellularLocation>
        <location evidence="1">Nucleus</location>
    </subcellularLocation>
</comment>
<feature type="domain" description="Xylanolytic transcriptional activator regulatory" evidence="6">
    <location>
        <begin position="270"/>
        <end position="343"/>
    </location>
</feature>
<protein>
    <submittedName>
        <fullName evidence="7">Fungal-specific transcription factor domain-containing protein</fullName>
    </submittedName>
</protein>
<evidence type="ECO:0000256" key="4">
    <source>
        <dbReference type="ARBA" id="ARBA00023242"/>
    </source>
</evidence>
<comment type="caution">
    <text evidence="7">The sequence shown here is derived from an EMBL/GenBank/DDBJ whole genome shotgun (WGS) entry which is preliminary data.</text>
</comment>
<evidence type="ECO:0000313" key="8">
    <source>
        <dbReference type="Proteomes" id="UP001610446"/>
    </source>
</evidence>
<evidence type="ECO:0000256" key="3">
    <source>
        <dbReference type="ARBA" id="ARBA00023125"/>
    </source>
</evidence>
<evidence type="ECO:0000313" key="7">
    <source>
        <dbReference type="EMBL" id="KAL2842560.1"/>
    </source>
</evidence>
<keyword evidence="3" id="KW-0238">DNA-binding</keyword>
<reference evidence="7 8" key="1">
    <citation type="submission" date="2024-07" db="EMBL/GenBank/DDBJ databases">
        <title>Section-level genome sequencing and comparative genomics of Aspergillus sections Usti and Cavernicolus.</title>
        <authorList>
            <consortium name="Lawrence Berkeley National Laboratory"/>
            <person name="Nybo J.L."/>
            <person name="Vesth T.C."/>
            <person name="Theobald S."/>
            <person name="Frisvad J.C."/>
            <person name="Larsen T.O."/>
            <person name="Kjaerboelling I."/>
            <person name="Rothschild-Mancinelli K."/>
            <person name="Lyhne E.K."/>
            <person name="Kogle M.E."/>
            <person name="Barry K."/>
            <person name="Clum A."/>
            <person name="Na H."/>
            <person name="Ledsgaard L."/>
            <person name="Lin J."/>
            <person name="Lipzen A."/>
            <person name="Kuo A."/>
            <person name="Riley R."/>
            <person name="Mondo S."/>
            <person name="Labutti K."/>
            <person name="Haridas S."/>
            <person name="Pangalinan J."/>
            <person name="Salamov A.A."/>
            <person name="Simmons B.A."/>
            <person name="Magnuson J.K."/>
            <person name="Chen J."/>
            <person name="Drula E."/>
            <person name="Henrissat B."/>
            <person name="Wiebenga A."/>
            <person name="Lubbers R.J."/>
            <person name="Gomes A.C."/>
            <person name="Makela M.R."/>
            <person name="Stajich J."/>
            <person name="Grigoriev I.V."/>
            <person name="Mortensen U.H."/>
            <person name="De Vries R.P."/>
            <person name="Baker S.E."/>
            <person name="Andersen M.R."/>
        </authorList>
    </citation>
    <scope>NUCLEOTIDE SEQUENCE [LARGE SCALE GENOMIC DNA]</scope>
    <source>
        <strain evidence="7 8">CBS 123904</strain>
    </source>
</reference>
<organism evidence="7 8">
    <name type="scientific">Aspergillus pseudoustus</name>
    <dbReference type="NCBI Taxonomy" id="1810923"/>
    <lineage>
        <taxon>Eukaryota</taxon>
        <taxon>Fungi</taxon>
        <taxon>Dikarya</taxon>
        <taxon>Ascomycota</taxon>
        <taxon>Pezizomycotina</taxon>
        <taxon>Eurotiomycetes</taxon>
        <taxon>Eurotiomycetidae</taxon>
        <taxon>Eurotiales</taxon>
        <taxon>Aspergillaceae</taxon>
        <taxon>Aspergillus</taxon>
        <taxon>Aspergillus subgen. Nidulantes</taxon>
    </lineage>
</organism>